<dbReference type="EMBL" id="CAEZWW010000051">
    <property type="protein sequence ID" value="CAB4669994.1"/>
    <property type="molecule type" value="Genomic_DNA"/>
</dbReference>
<protein>
    <submittedName>
        <fullName evidence="2">Unannotated protein</fullName>
    </submittedName>
</protein>
<feature type="transmembrane region" description="Helical" evidence="1">
    <location>
        <begin position="72"/>
        <end position="95"/>
    </location>
</feature>
<gene>
    <name evidence="2" type="ORF">UFOPK2310_00560</name>
</gene>
<keyword evidence="1" id="KW-0812">Transmembrane</keyword>
<keyword evidence="1" id="KW-0472">Membrane</keyword>
<evidence type="ECO:0000256" key="1">
    <source>
        <dbReference type="SAM" id="Phobius"/>
    </source>
</evidence>
<feature type="transmembrane region" description="Helical" evidence="1">
    <location>
        <begin position="194"/>
        <end position="213"/>
    </location>
</feature>
<feature type="transmembrane region" description="Helical" evidence="1">
    <location>
        <begin position="40"/>
        <end position="60"/>
    </location>
</feature>
<organism evidence="2">
    <name type="scientific">freshwater metagenome</name>
    <dbReference type="NCBI Taxonomy" id="449393"/>
    <lineage>
        <taxon>unclassified sequences</taxon>
        <taxon>metagenomes</taxon>
        <taxon>ecological metagenomes</taxon>
    </lineage>
</organism>
<dbReference type="Pfam" id="PF09948">
    <property type="entry name" value="PpoB2"/>
    <property type="match status" value="1"/>
</dbReference>
<accession>A0A6J6MAY5</accession>
<dbReference type="AlphaFoldDB" id="A0A6J6MAY5"/>
<feature type="transmembrane region" description="Helical" evidence="1">
    <location>
        <begin position="141"/>
        <end position="161"/>
    </location>
</feature>
<keyword evidence="1" id="KW-1133">Transmembrane helix</keyword>
<name>A0A6J6MAY5_9ZZZZ</name>
<proteinExistence type="predicted"/>
<feature type="transmembrane region" description="Helical" evidence="1">
    <location>
        <begin position="101"/>
        <end position="121"/>
    </location>
</feature>
<dbReference type="InterPro" id="IPR018688">
    <property type="entry name" value="PpoB2-like"/>
</dbReference>
<sequence length="232" mass="24569">MIVTAGLLGTQGARRVLLLIMCAVALAWVALAIIPMSHSQLGFVLMWTLMSLAMMIPTVLRPMLRIAGGSAMRACSFVVGYLTIWIAMAVPAIILVNAVPWSGLLISFGWIVVGLYQLTPWTQTALRRCRSMQASDPAFQLGIKEGVACASACFPLMVIGVVTTAGMQPALSLLSMVALAAFMIWEKSPRVGSVALRASGIAVILVASTMLVLGGAETGHMHKISAPSSWVE</sequence>
<evidence type="ECO:0000313" key="2">
    <source>
        <dbReference type="EMBL" id="CAB4669994.1"/>
    </source>
</evidence>
<reference evidence="2" key="1">
    <citation type="submission" date="2020-05" db="EMBL/GenBank/DDBJ databases">
        <authorList>
            <person name="Chiriac C."/>
            <person name="Salcher M."/>
            <person name="Ghai R."/>
            <person name="Kavagutti S V."/>
        </authorList>
    </citation>
    <scope>NUCLEOTIDE SEQUENCE</scope>
</reference>
<feature type="transmembrane region" description="Helical" evidence="1">
    <location>
        <begin position="16"/>
        <end position="34"/>
    </location>
</feature>